<protein>
    <submittedName>
        <fullName evidence="2">Uncharacterized protein</fullName>
    </submittedName>
</protein>
<evidence type="ECO:0000313" key="3">
    <source>
        <dbReference type="EMBL" id="CAL6000571.1"/>
    </source>
</evidence>
<evidence type="ECO:0000256" key="1">
    <source>
        <dbReference type="SAM" id="Coils"/>
    </source>
</evidence>
<reference evidence="3 5" key="2">
    <citation type="submission" date="2024-07" db="EMBL/GenBank/DDBJ databases">
        <authorList>
            <person name="Akdeniz Z."/>
        </authorList>
    </citation>
    <scope>NUCLEOTIDE SEQUENCE [LARGE SCALE GENOMIC DNA]</scope>
</reference>
<evidence type="ECO:0000313" key="5">
    <source>
        <dbReference type="Proteomes" id="UP001642409"/>
    </source>
</evidence>
<keyword evidence="1" id="KW-0175">Coiled coil</keyword>
<dbReference type="Proteomes" id="UP001642409">
    <property type="component" value="Unassembled WGS sequence"/>
</dbReference>
<dbReference type="EMBL" id="CATOUU010000526">
    <property type="protein sequence ID" value="CAI9932860.1"/>
    <property type="molecule type" value="Genomic_DNA"/>
</dbReference>
<dbReference type="EMBL" id="CAXDID020000041">
    <property type="protein sequence ID" value="CAL6000571.1"/>
    <property type="molecule type" value="Genomic_DNA"/>
</dbReference>
<comment type="caution">
    <text evidence="2">The sequence shown here is derived from an EMBL/GenBank/DDBJ whole genome shotgun (WGS) entry which is preliminary data.</text>
</comment>
<proteinExistence type="predicted"/>
<name>A0AA86TX93_9EUKA</name>
<dbReference type="EMBL" id="CAXDID020000196">
    <property type="protein sequence ID" value="CAL6053474.1"/>
    <property type="molecule type" value="Genomic_DNA"/>
</dbReference>
<sequence>MNVQPTRKVLDKNIIIQMLAEYAAYNNNGSAEEYVNDHNLLDNTVRQIQNFPWQEVADRLKLDRWRLYHWYFETFQRSLNAQMEKDDLQMMKDLIKDAAMKDIILDKQFQQHIKDNLSKEYHRSTFSIAFNNAKRQVYKETNRTEPPRVPFQQIKPVVVQISKQTEKINEELKKNIQTQKKQENVKEQIQAELKKNLDLLMQQREELCQKTKLANEMKLETTEILTTQITEHQSPLLQYEHQVDRDNSFITDCITTEISTNEDVIREMEGFRVIIPDFYNAMTFQDLVKMEEFYKFDE</sequence>
<accession>A0AA86TX93</accession>
<evidence type="ECO:0000313" key="4">
    <source>
        <dbReference type="EMBL" id="CAL6053474.1"/>
    </source>
</evidence>
<feature type="coiled-coil region" evidence="1">
    <location>
        <begin position="162"/>
        <end position="210"/>
    </location>
</feature>
<organism evidence="2">
    <name type="scientific">Hexamita inflata</name>
    <dbReference type="NCBI Taxonomy" id="28002"/>
    <lineage>
        <taxon>Eukaryota</taxon>
        <taxon>Metamonada</taxon>
        <taxon>Diplomonadida</taxon>
        <taxon>Hexamitidae</taxon>
        <taxon>Hexamitinae</taxon>
        <taxon>Hexamita</taxon>
    </lineage>
</organism>
<reference evidence="2" key="1">
    <citation type="submission" date="2023-06" db="EMBL/GenBank/DDBJ databases">
        <authorList>
            <person name="Kurt Z."/>
        </authorList>
    </citation>
    <scope>NUCLEOTIDE SEQUENCE</scope>
</reference>
<dbReference type="AlphaFoldDB" id="A0AA86TX93"/>
<gene>
    <name evidence="3" type="ORF">HINF_LOCUS16764</name>
    <name evidence="2" type="ORF">HINF_LOCUS20505</name>
    <name evidence="4" type="ORF">HINF_LOCUS45354</name>
</gene>
<keyword evidence="5" id="KW-1185">Reference proteome</keyword>
<evidence type="ECO:0000313" key="2">
    <source>
        <dbReference type="EMBL" id="CAI9932860.1"/>
    </source>
</evidence>